<organism evidence="2 3">
    <name type="scientific">Tachysurus vachellii</name>
    <name type="common">Darkbarbel catfish</name>
    <name type="synonym">Pelteobagrus vachellii</name>
    <dbReference type="NCBI Taxonomy" id="175792"/>
    <lineage>
        <taxon>Eukaryota</taxon>
        <taxon>Metazoa</taxon>
        <taxon>Chordata</taxon>
        <taxon>Craniata</taxon>
        <taxon>Vertebrata</taxon>
        <taxon>Euteleostomi</taxon>
        <taxon>Actinopterygii</taxon>
        <taxon>Neopterygii</taxon>
        <taxon>Teleostei</taxon>
        <taxon>Ostariophysi</taxon>
        <taxon>Siluriformes</taxon>
        <taxon>Bagridae</taxon>
        <taxon>Tachysurus</taxon>
    </lineage>
</organism>
<evidence type="ECO:0000256" key="1">
    <source>
        <dbReference type="SAM" id="MobiDB-lite"/>
    </source>
</evidence>
<reference evidence="2" key="1">
    <citation type="submission" date="2023-08" db="EMBL/GenBank/DDBJ databases">
        <title>Pelteobagrus vachellii genome.</title>
        <authorList>
            <person name="Liu H."/>
        </authorList>
    </citation>
    <scope>NUCLEOTIDE SEQUENCE</scope>
    <source>
        <strain evidence="2">PRFRI_2022a</strain>
        <tissue evidence="2">Muscle</tissue>
    </source>
</reference>
<feature type="region of interest" description="Disordered" evidence="1">
    <location>
        <begin position="1"/>
        <end position="38"/>
    </location>
</feature>
<proteinExistence type="predicted"/>
<dbReference type="EMBL" id="JAVHJS010000010">
    <property type="protein sequence ID" value="KAK2846041.1"/>
    <property type="molecule type" value="Genomic_DNA"/>
</dbReference>
<accession>A0AA88MZ46</accession>
<dbReference type="Proteomes" id="UP001187315">
    <property type="component" value="Unassembled WGS sequence"/>
</dbReference>
<feature type="region of interest" description="Disordered" evidence="1">
    <location>
        <begin position="49"/>
        <end position="68"/>
    </location>
</feature>
<evidence type="ECO:0000313" key="3">
    <source>
        <dbReference type="Proteomes" id="UP001187315"/>
    </source>
</evidence>
<dbReference type="AlphaFoldDB" id="A0AA88MZ46"/>
<comment type="caution">
    <text evidence="2">The sequence shown here is derived from an EMBL/GenBank/DDBJ whole genome shotgun (WGS) entry which is preliminary data.</text>
</comment>
<keyword evidence="3" id="KW-1185">Reference proteome</keyword>
<sequence>MPSCARSGYFMGHGPLKGDPTRRKGRSGWRDGGREGGRSAALCELERAAGTGSGVRRGRAAGSERDPVNDCTSAFMARHLESI</sequence>
<evidence type="ECO:0000313" key="2">
    <source>
        <dbReference type="EMBL" id="KAK2846041.1"/>
    </source>
</evidence>
<name>A0AA88MZ46_TACVA</name>
<protein>
    <submittedName>
        <fullName evidence="2">Uncharacterized protein</fullName>
    </submittedName>
</protein>
<gene>
    <name evidence="2" type="ORF">Q7C36_010895</name>
</gene>
<feature type="compositionally biased region" description="Basic and acidic residues" evidence="1">
    <location>
        <begin position="28"/>
        <end position="37"/>
    </location>
</feature>